<dbReference type="GO" id="GO:0046872">
    <property type="term" value="F:metal ion binding"/>
    <property type="evidence" value="ECO:0007669"/>
    <property type="project" value="UniProtKB-KW"/>
</dbReference>
<keyword evidence="5 6" id="KW-0482">Metalloprotease</keyword>
<keyword evidence="9" id="KW-1185">Reference proteome</keyword>
<evidence type="ECO:0000256" key="1">
    <source>
        <dbReference type="ARBA" id="ARBA00022670"/>
    </source>
</evidence>
<dbReference type="GO" id="GO:0016020">
    <property type="term" value="C:membrane"/>
    <property type="evidence" value="ECO:0007669"/>
    <property type="project" value="TreeGrafter"/>
</dbReference>
<dbReference type="InterPro" id="IPR051156">
    <property type="entry name" value="Mito/Outer_Membr_Metalloprot"/>
</dbReference>
<keyword evidence="3 6" id="KW-0378">Hydrolase</keyword>
<keyword evidence="1 6" id="KW-0645">Protease</keyword>
<dbReference type="Gene3D" id="3.30.2010.10">
    <property type="entry name" value="Metalloproteases ('zincins'), catalytic domain"/>
    <property type="match status" value="1"/>
</dbReference>
<evidence type="ECO:0000256" key="6">
    <source>
        <dbReference type="RuleBase" id="RU003983"/>
    </source>
</evidence>
<name>A0AAE3VKG4_9BACT</name>
<dbReference type="CDD" id="cd07331">
    <property type="entry name" value="M48C_Oma1_like"/>
    <property type="match status" value="1"/>
</dbReference>
<protein>
    <submittedName>
        <fullName evidence="8">Zn-dependent protease</fullName>
    </submittedName>
</protein>
<dbReference type="InterPro" id="IPR001915">
    <property type="entry name" value="Peptidase_M48"/>
</dbReference>
<evidence type="ECO:0000313" key="9">
    <source>
        <dbReference type="Proteomes" id="UP001238163"/>
    </source>
</evidence>
<dbReference type="PANTHER" id="PTHR22726">
    <property type="entry name" value="METALLOENDOPEPTIDASE OMA1"/>
    <property type="match status" value="1"/>
</dbReference>
<dbReference type="PANTHER" id="PTHR22726:SF1">
    <property type="entry name" value="METALLOENDOPEPTIDASE OMA1, MITOCHONDRIAL"/>
    <property type="match status" value="1"/>
</dbReference>
<organism evidence="8 9">
    <name type="scientific">Oligosphaera ethanolica</name>
    <dbReference type="NCBI Taxonomy" id="760260"/>
    <lineage>
        <taxon>Bacteria</taxon>
        <taxon>Pseudomonadati</taxon>
        <taxon>Lentisphaerota</taxon>
        <taxon>Oligosphaeria</taxon>
        <taxon>Oligosphaerales</taxon>
        <taxon>Oligosphaeraceae</taxon>
        <taxon>Oligosphaera</taxon>
    </lineage>
</organism>
<reference evidence="8" key="1">
    <citation type="submission" date="2023-07" db="EMBL/GenBank/DDBJ databases">
        <title>Genomic Encyclopedia of Type Strains, Phase IV (KMG-IV): sequencing the most valuable type-strain genomes for metagenomic binning, comparative biology and taxonomic classification.</title>
        <authorList>
            <person name="Goeker M."/>
        </authorList>
    </citation>
    <scope>NUCLEOTIDE SEQUENCE</scope>
    <source>
        <strain evidence="8">DSM 24202</strain>
    </source>
</reference>
<comment type="similarity">
    <text evidence="6">Belongs to the peptidase M48 family.</text>
</comment>
<dbReference type="AlphaFoldDB" id="A0AAE3VKG4"/>
<evidence type="ECO:0000256" key="2">
    <source>
        <dbReference type="ARBA" id="ARBA00022723"/>
    </source>
</evidence>
<keyword evidence="2" id="KW-0479">Metal-binding</keyword>
<dbReference type="Pfam" id="PF01435">
    <property type="entry name" value="Peptidase_M48"/>
    <property type="match status" value="1"/>
</dbReference>
<dbReference type="Proteomes" id="UP001238163">
    <property type="component" value="Unassembled WGS sequence"/>
</dbReference>
<proteinExistence type="inferred from homology"/>
<sequence>MNSELNGLGIDGTSVLLKAKSTPAAFHVVVPEHSRKRVILLSREDEKRIGEAVIADMKAQGAFYSDATQEKRVRAIAQRVNAVLPEPFPLNIYLEKDEQVNASCLLDGSVFVTSGLLKTISDDQQLAAVLAHEYGHAAARHGSENVTKMLMQSAGSMYLAEALAASSGGVGQAGTLLKAGYGLGSKYGVLLPYSRTMEHEADRLGALYMARAGYDPNAMVKVFELFQKMSPDSGIFSEFLSTHPMNQKRIDNVKLVIATEIR</sequence>
<comment type="caution">
    <text evidence="8">The sequence shown here is derived from an EMBL/GenBank/DDBJ whole genome shotgun (WGS) entry which is preliminary data.</text>
</comment>
<dbReference type="RefSeq" id="WP_307265045.1">
    <property type="nucleotide sequence ID" value="NZ_JAUSVL010000001.1"/>
</dbReference>
<evidence type="ECO:0000313" key="8">
    <source>
        <dbReference type="EMBL" id="MDQ0291769.1"/>
    </source>
</evidence>
<gene>
    <name evidence="8" type="ORF">J3R75_003876</name>
</gene>
<evidence type="ECO:0000256" key="4">
    <source>
        <dbReference type="ARBA" id="ARBA00022833"/>
    </source>
</evidence>
<feature type="domain" description="Peptidase M48" evidence="7">
    <location>
        <begin position="69"/>
        <end position="254"/>
    </location>
</feature>
<accession>A0AAE3VKG4</accession>
<comment type="cofactor">
    <cofactor evidence="6">
        <name>Zn(2+)</name>
        <dbReference type="ChEBI" id="CHEBI:29105"/>
    </cofactor>
    <text evidence="6">Binds 1 zinc ion per subunit.</text>
</comment>
<evidence type="ECO:0000259" key="7">
    <source>
        <dbReference type="Pfam" id="PF01435"/>
    </source>
</evidence>
<dbReference type="EMBL" id="JAUSVL010000001">
    <property type="protein sequence ID" value="MDQ0291769.1"/>
    <property type="molecule type" value="Genomic_DNA"/>
</dbReference>
<keyword evidence="4 6" id="KW-0862">Zinc</keyword>
<dbReference type="GO" id="GO:0051603">
    <property type="term" value="P:proteolysis involved in protein catabolic process"/>
    <property type="evidence" value="ECO:0007669"/>
    <property type="project" value="TreeGrafter"/>
</dbReference>
<evidence type="ECO:0000256" key="3">
    <source>
        <dbReference type="ARBA" id="ARBA00022801"/>
    </source>
</evidence>
<dbReference type="GO" id="GO:0004222">
    <property type="term" value="F:metalloendopeptidase activity"/>
    <property type="evidence" value="ECO:0007669"/>
    <property type="project" value="InterPro"/>
</dbReference>
<evidence type="ECO:0000256" key="5">
    <source>
        <dbReference type="ARBA" id="ARBA00023049"/>
    </source>
</evidence>